<proteinExistence type="predicted"/>
<reference evidence="1 2" key="1">
    <citation type="submission" date="2020-11" db="EMBL/GenBank/DDBJ databases">
        <title>Arthrobacter antarcticus sp. nov., isolated from Antarctic Soil.</title>
        <authorList>
            <person name="Li J."/>
        </authorList>
    </citation>
    <scope>NUCLEOTIDE SEQUENCE [LARGE SCALE GENOMIC DNA]</scope>
    <source>
        <strain evidence="1 2">Z1-20</strain>
    </source>
</reference>
<sequence>MDHVVEPSPGTDAYHSAPIEPDENLADWFPQVAVRARMYRLEDDGASDLARRKRAAKDRGPGVIERHEQAIAAIGKRQRGESALDPVAADIARGRIDAHRKAIRRHEAGLDEVPTVNLIAPVARRVAREDRRRSRKHKGEHRA</sequence>
<comment type="caution">
    <text evidence="1">The sequence shown here is derived from an EMBL/GenBank/DDBJ whole genome shotgun (WGS) entry which is preliminary data.</text>
</comment>
<protein>
    <submittedName>
        <fullName evidence="1">Uncharacterized protein</fullName>
    </submittedName>
</protein>
<evidence type="ECO:0000313" key="1">
    <source>
        <dbReference type="EMBL" id="MBG0738777.1"/>
    </source>
</evidence>
<dbReference type="Proteomes" id="UP000655366">
    <property type="component" value="Unassembled WGS sequence"/>
</dbReference>
<organism evidence="1 2">
    <name type="scientific">Arthrobacter terrae</name>
    <dbReference type="NCBI Taxonomy" id="2935737"/>
    <lineage>
        <taxon>Bacteria</taxon>
        <taxon>Bacillati</taxon>
        <taxon>Actinomycetota</taxon>
        <taxon>Actinomycetes</taxon>
        <taxon>Micrococcales</taxon>
        <taxon>Micrococcaceae</taxon>
        <taxon>Arthrobacter</taxon>
    </lineage>
</organism>
<keyword evidence="2" id="KW-1185">Reference proteome</keyword>
<name>A0A931G9K6_9MICC</name>
<dbReference type="EMBL" id="JADNYM010000005">
    <property type="protein sequence ID" value="MBG0738777.1"/>
    <property type="molecule type" value="Genomic_DNA"/>
</dbReference>
<gene>
    <name evidence="1" type="ORF">IV500_05005</name>
</gene>
<accession>A0A931G9K6</accession>
<evidence type="ECO:0000313" key="2">
    <source>
        <dbReference type="Proteomes" id="UP000655366"/>
    </source>
</evidence>
<dbReference type="AlphaFoldDB" id="A0A931G9K6"/>